<dbReference type="GO" id="GO:0005829">
    <property type="term" value="C:cytosol"/>
    <property type="evidence" value="ECO:0007669"/>
    <property type="project" value="TreeGrafter"/>
</dbReference>
<dbReference type="InterPro" id="IPR036291">
    <property type="entry name" value="NAD(P)-bd_dom_sf"/>
</dbReference>
<dbReference type="PANTHER" id="PTHR43725:SF32">
    <property type="entry name" value="NAD-DEPENDENT EPIMERASE_DEHYDRATASE DOMAIN-CONTAINING PROTEIN"/>
    <property type="match status" value="1"/>
</dbReference>
<dbReference type="Pfam" id="PF01370">
    <property type="entry name" value="Epimerase"/>
    <property type="match status" value="1"/>
</dbReference>
<evidence type="ECO:0000256" key="1">
    <source>
        <dbReference type="SAM" id="SignalP"/>
    </source>
</evidence>
<dbReference type="Proteomes" id="UP000762676">
    <property type="component" value="Unassembled WGS sequence"/>
</dbReference>
<protein>
    <submittedName>
        <fullName evidence="3">Udp-glucose 4-epimerase</fullName>
    </submittedName>
</protein>
<evidence type="ECO:0000259" key="2">
    <source>
        <dbReference type="Pfam" id="PF01370"/>
    </source>
</evidence>
<comment type="caution">
    <text evidence="3">The sequence shown here is derived from an EMBL/GenBank/DDBJ whole genome shotgun (WGS) entry which is preliminary data.</text>
</comment>
<gene>
    <name evidence="3" type="ORF">ElyMa_003857500</name>
</gene>
<dbReference type="GO" id="GO:0005996">
    <property type="term" value="P:monosaccharide metabolic process"/>
    <property type="evidence" value="ECO:0007669"/>
    <property type="project" value="TreeGrafter"/>
</dbReference>
<proteinExistence type="predicted"/>
<dbReference type="InterPro" id="IPR001509">
    <property type="entry name" value="Epimerase_deHydtase"/>
</dbReference>
<feature type="chain" id="PRO_5043439103" evidence="1">
    <location>
        <begin position="35"/>
        <end position="418"/>
    </location>
</feature>
<feature type="domain" description="NAD-dependent epimerase/dehydratase" evidence="2">
    <location>
        <begin position="44"/>
        <end position="275"/>
    </location>
</feature>
<evidence type="ECO:0000313" key="4">
    <source>
        <dbReference type="Proteomes" id="UP000762676"/>
    </source>
</evidence>
<organism evidence="3 4">
    <name type="scientific">Elysia marginata</name>
    <dbReference type="NCBI Taxonomy" id="1093978"/>
    <lineage>
        <taxon>Eukaryota</taxon>
        <taxon>Metazoa</taxon>
        <taxon>Spiralia</taxon>
        <taxon>Lophotrochozoa</taxon>
        <taxon>Mollusca</taxon>
        <taxon>Gastropoda</taxon>
        <taxon>Heterobranchia</taxon>
        <taxon>Euthyneura</taxon>
        <taxon>Panpulmonata</taxon>
        <taxon>Sacoglossa</taxon>
        <taxon>Placobranchoidea</taxon>
        <taxon>Plakobranchidae</taxon>
        <taxon>Elysia</taxon>
    </lineage>
</organism>
<name>A0AAV4FI32_9GAST</name>
<reference evidence="3 4" key="1">
    <citation type="journal article" date="2021" name="Elife">
        <title>Chloroplast acquisition without the gene transfer in kleptoplastic sea slugs, Plakobranchus ocellatus.</title>
        <authorList>
            <person name="Maeda T."/>
            <person name="Takahashi S."/>
            <person name="Yoshida T."/>
            <person name="Shimamura S."/>
            <person name="Takaki Y."/>
            <person name="Nagai Y."/>
            <person name="Toyoda A."/>
            <person name="Suzuki Y."/>
            <person name="Arimoto A."/>
            <person name="Ishii H."/>
            <person name="Satoh N."/>
            <person name="Nishiyama T."/>
            <person name="Hasebe M."/>
            <person name="Maruyama T."/>
            <person name="Minagawa J."/>
            <person name="Obokata J."/>
            <person name="Shigenobu S."/>
        </authorList>
    </citation>
    <scope>NUCLEOTIDE SEQUENCE [LARGE SCALE GENOMIC DNA]</scope>
</reference>
<dbReference type="EMBL" id="BMAT01007869">
    <property type="protein sequence ID" value="GFR73087.1"/>
    <property type="molecule type" value="Genomic_DNA"/>
</dbReference>
<evidence type="ECO:0000313" key="3">
    <source>
        <dbReference type="EMBL" id="GFR73087.1"/>
    </source>
</evidence>
<dbReference type="SUPFAM" id="SSF51735">
    <property type="entry name" value="NAD(P)-binding Rossmann-fold domains"/>
    <property type="match status" value="1"/>
</dbReference>
<dbReference type="Gene3D" id="3.40.50.720">
    <property type="entry name" value="NAD(P)-binding Rossmann-like Domain"/>
    <property type="match status" value="1"/>
</dbReference>
<dbReference type="AlphaFoldDB" id="A0AAV4FI32"/>
<keyword evidence="1" id="KW-0732">Signal</keyword>
<keyword evidence="4" id="KW-1185">Reference proteome</keyword>
<feature type="signal peptide" evidence="1">
    <location>
        <begin position="1"/>
        <end position="34"/>
    </location>
</feature>
<accession>A0AAV4FI32</accession>
<sequence length="418" mass="47569">MFVTATEGTSPLLACLCRMLLGLWLVIAPGLGMAVEVPVTPKKILIFGGNGFMGTRTSELLIDAGHDLTLVNRGNWYWDSAFTVKPYTRHITCDRAQAIEKCLKLEEFLNNSEGLDAVIDFSAYHPQYMEDALSLLTGKVGLYIYISTDSVYEVCEKNHTEPSLETDAVRPSSPDRQAELEATDSYGHYKLACEEVLARHRREGSGPPYISLRLPDVVGPRDSTYRWWIYQLWMRLRHFLEKDVIVPAKVLNQPISLAYVEDVAQTIFQLVQSRNKYESSYSPEGPPLDQAYNLALHETPTLYELLKDIRHELNLTDSITIKTDGGHETIKLYPSVHAGPMNISKAVKLLGWSPTNYSTVVKDTVEFYEKAISTVHFDDPRRYMIRTMQTYFTSKPYDVIRGLGEVYQVYFGQRRDEL</sequence>
<dbReference type="GO" id="GO:0003978">
    <property type="term" value="F:UDP-glucose 4-epimerase activity"/>
    <property type="evidence" value="ECO:0007669"/>
    <property type="project" value="TreeGrafter"/>
</dbReference>
<dbReference type="PANTHER" id="PTHR43725">
    <property type="entry name" value="UDP-GLUCOSE 4-EPIMERASE"/>
    <property type="match status" value="1"/>
</dbReference>